<feature type="region of interest" description="Disordered" evidence="2">
    <location>
        <begin position="277"/>
        <end position="343"/>
    </location>
</feature>
<organism evidence="3 4">
    <name type="scientific">Penicillium nalgiovense</name>
    <dbReference type="NCBI Taxonomy" id="60175"/>
    <lineage>
        <taxon>Eukaryota</taxon>
        <taxon>Fungi</taxon>
        <taxon>Dikarya</taxon>
        <taxon>Ascomycota</taxon>
        <taxon>Pezizomycotina</taxon>
        <taxon>Eurotiomycetes</taxon>
        <taxon>Eurotiomycetidae</taxon>
        <taxon>Eurotiales</taxon>
        <taxon>Aspergillaceae</taxon>
        <taxon>Penicillium</taxon>
    </lineage>
</organism>
<feature type="compositionally biased region" description="Low complexity" evidence="2">
    <location>
        <begin position="278"/>
        <end position="289"/>
    </location>
</feature>
<dbReference type="AlphaFoldDB" id="A0A1V6XYC9"/>
<keyword evidence="4" id="KW-1185">Reference proteome</keyword>
<keyword evidence="1" id="KW-0175">Coiled coil</keyword>
<comment type="caution">
    <text evidence="3">The sequence shown here is derived from an EMBL/GenBank/DDBJ whole genome shotgun (WGS) entry which is preliminary data.</text>
</comment>
<dbReference type="OMA" id="EANTDHY"/>
<proteinExistence type="predicted"/>
<feature type="compositionally biased region" description="Basic and acidic residues" evidence="2">
    <location>
        <begin position="307"/>
        <end position="318"/>
    </location>
</feature>
<gene>
    <name evidence="3" type="ORF">PENNAL_c0047G03144</name>
</gene>
<evidence type="ECO:0000256" key="2">
    <source>
        <dbReference type="SAM" id="MobiDB-lite"/>
    </source>
</evidence>
<sequence>MVKTRRNPMNRSKQPIVAVPDDEEAPEHMTDTPEPKTPIRSVETDEHDEDDDDAREGSSLRDRLQKTPTKERFFKLVREYKRLKEKNRELKDEVTVLQAHRVETDVIIENLKIERDEAVAHYKHAIRARDSLVYKLVNQDRTSAPIVEVRRKTTKMPDAPMLSDDHYPLPVYRKLYVQSRCEGKAQLHIAPRISSDSSNPYVDAKDMIVHLKTVFANPNRRAEAYTTYHKLMMKPKDSFTDFLAKFMQLAKEAVVIKENRKRDLYSKLPYLLQNLPDGGAKTGTTTKPTYNPYMKREESSNPSRLSNSERDTLMKEGRCFNSRPSPRIIKLDDEDNNQGKADA</sequence>
<evidence type="ECO:0000313" key="4">
    <source>
        <dbReference type="Proteomes" id="UP000191691"/>
    </source>
</evidence>
<feature type="compositionally biased region" description="Basic and acidic residues" evidence="2">
    <location>
        <begin position="55"/>
        <end position="66"/>
    </location>
</feature>
<dbReference type="Proteomes" id="UP000191691">
    <property type="component" value="Unassembled WGS sequence"/>
</dbReference>
<evidence type="ECO:0008006" key="5">
    <source>
        <dbReference type="Google" id="ProtNLM"/>
    </source>
</evidence>
<feature type="compositionally biased region" description="Acidic residues" evidence="2">
    <location>
        <begin position="45"/>
        <end position="54"/>
    </location>
</feature>
<evidence type="ECO:0000256" key="1">
    <source>
        <dbReference type="SAM" id="Coils"/>
    </source>
</evidence>
<dbReference type="EMBL" id="MOOB01000047">
    <property type="protein sequence ID" value="OQE80160.1"/>
    <property type="molecule type" value="Genomic_DNA"/>
</dbReference>
<feature type="region of interest" description="Disordered" evidence="2">
    <location>
        <begin position="1"/>
        <end position="66"/>
    </location>
</feature>
<name>A0A1V6XYC9_PENNA</name>
<reference evidence="4" key="1">
    <citation type="journal article" date="2017" name="Nat. Microbiol.">
        <title>Global analysis of biosynthetic gene clusters reveals vast potential of secondary metabolite production in Penicillium species.</title>
        <authorList>
            <person name="Nielsen J.C."/>
            <person name="Grijseels S."/>
            <person name="Prigent S."/>
            <person name="Ji B."/>
            <person name="Dainat J."/>
            <person name="Nielsen K.F."/>
            <person name="Frisvad J.C."/>
            <person name="Workman M."/>
            <person name="Nielsen J."/>
        </authorList>
    </citation>
    <scope>NUCLEOTIDE SEQUENCE [LARGE SCALE GENOMIC DNA]</scope>
    <source>
        <strain evidence="4">IBT 13039</strain>
    </source>
</reference>
<evidence type="ECO:0000313" key="3">
    <source>
        <dbReference type="EMBL" id="OQE80160.1"/>
    </source>
</evidence>
<accession>A0A1V6XYC9</accession>
<protein>
    <recommendedName>
        <fullName evidence="5">Retrotransposon gag domain-containing protein</fullName>
    </recommendedName>
</protein>
<dbReference type="STRING" id="60175.A0A1V6XYC9"/>
<feature type="coiled-coil region" evidence="1">
    <location>
        <begin position="73"/>
        <end position="100"/>
    </location>
</feature>